<keyword evidence="2" id="KW-1185">Reference proteome</keyword>
<comment type="caution">
    <text evidence="1">The sequence shown here is derived from an EMBL/GenBank/DDBJ whole genome shotgun (WGS) entry which is preliminary data.</text>
</comment>
<evidence type="ECO:0000313" key="1">
    <source>
        <dbReference type="EMBL" id="KKK33194.1"/>
    </source>
</evidence>
<dbReference type="Proteomes" id="UP000034166">
    <property type="component" value="Unassembled WGS sequence"/>
</dbReference>
<dbReference type="AlphaFoldDB" id="A0A0M2SEN0"/>
<dbReference type="EMBL" id="LAYY01000101">
    <property type="protein sequence ID" value="KKK33194.1"/>
    <property type="molecule type" value="Genomic_DNA"/>
</dbReference>
<dbReference type="PATRIC" id="fig|1408103.3.peg.5398"/>
<reference evidence="1 2" key="1">
    <citation type="submission" date="2015-04" db="EMBL/GenBank/DDBJ databases">
        <title>Taxonomic description and genome sequence of Bacillus campisalis sp. nov., a novel member of the genus Bacillus isolated from solar saltern.</title>
        <authorList>
            <person name="Mathan Kumar R."/>
            <person name="Kaur G."/>
            <person name="Kumar A."/>
            <person name="Singh N.K."/>
            <person name="Kaur N."/>
            <person name="Kumar N."/>
            <person name="Mayilraj S."/>
        </authorList>
    </citation>
    <scope>NUCLEOTIDE SEQUENCE [LARGE SCALE GENOMIC DNA]</scope>
    <source>
        <strain evidence="1 2">SA2-6</strain>
    </source>
</reference>
<sequence>MRNILLSFGLLSAAVLLIYLFHPQETSETIIFFPIDEAAAYKSVNTTLTMAEGKNENEYEIQWNMYSLLGQKAYLRQDMGLLFKNGRLRGKTAEWKQNADNLSQKQEFNEKDTGKFQAVTFHHSEIHGKDDRITSAQDMSADLLYAIHSPYSPMRSFRIPNTQDDLEWKNLLDTAEDRQLEKAMNNALNKLRLNPDHFFKIWLTELPQFKDKPFPGYTLRETSEIIGRLWEGLYKNYFYGIKKQDGAIVSPIDSTIPLIMVAKDRSSLLVLTETADREAVLLIQQIPKRR</sequence>
<name>A0A0M2SEN0_9BACI</name>
<proteinExistence type="predicted"/>
<dbReference type="RefSeq" id="WP_046526341.1">
    <property type="nucleotide sequence ID" value="NZ_LAYY01000101.1"/>
</dbReference>
<evidence type="ECO:0000313" key="2">
    <source>
        <dbReference type="Proteomes" id="UP000034166"/>
    </source>
</evidence>
<protein>
    <submittedName>
        <fullName evidence="1">Uncharacterized protein</fullName>
    </submittedName>
</protein>
<dbReference type="OrthoDB" id="2959394at2"/>
<accession>A0A0M2SEN0</accession>
<gene>
    <name evidence="1" type="ORF">WQ57_25020</name>
</gene>
<organism evidence="1 2">
    <name type="scientific">Mesobacillus campisalis</name>
    <dbReference type="NCBI Taxonomy" id="1408103"/>
    <lineage>
        <taxon>Bacteria</taxon>
        <taxon>Bacillati</taxon>
        <taxon>Bacillota</taxon>
        <taxon>Bacilli</taxon>
        <taxon>Bacillales</taxon>
        <taxon>Bacillaceae</taxon>
        <taxon>Mesobacillus</taxon>
    </lineage>
</organism>